<dbReference type="Gene3D" id="3.40.30.10">
    <property type="entry name" value="Glutaredoxin"/>
    <property type="match status" value="1"/>
</dbReference>
<dbReference type="SUPFAM" id="SSF52833">
    <property type="entry name" value="Thioredoxin-like"/>
    <property type="match status" value="1"/>
</dbReference>
<dbReference type="GO" id="GO:0005737">
    <property type="term" value="C:cytoplasm"/>
    <property type="evidence" value="ECO:0007669"/>
    <property type="project" value="TreeGrafter"/>
</dbReference>
<dbReference type="SFLD" id="SFLDG00358">
    <property type="entry name" value="Main_(cytGST)"/>
    <property type="match status" value="1"/>
</dbReference>
<dbReference type="eggNOG" id="KOG0867">
    <property type="taxonomic scope" value="Eukaryota"/>
</dbReference>
<protein>
    <recommendedName>
        <fullName evidence="6">AB hydrolase-1 domain-containing protein</fullName>
    </recommendedName>
</protein>
<dbReference type="Gene3D" id="3.40.50.1820">
    <property type="entry name" value="alpha/beta hydrolase"/>
    <property type="match status" value="1"/>
</dbReference>
<dbReference type="OrthoDB" id="249703at2759"/>
<dbReference type="SUPFAM" id="SSF47616">
    <property type="entry name" value="GST C-terminal domain-like"/>
    <property type="match status" value="1"/>
</dbReference>
<proteinExistence type="inferred from homology"/>
<accession>C7YXT6</accession>
<dbReference type="CDD" id="cd03181">
    <property type="entry name" value="GST_C_EF1Bgamma_like"/>
    <property type="match status" value="1"/>
</dbReference>
<dbReference type="FunFam" id="1.20.1050.10:FF:000006">
    <property type="entry name" value="Elongation factor 1 gamma"/>
    <property type="match status" value="1"/>
</dbReference>
<organism evidence="4 5">
    <name type="scientific">Fusarium vanettenii (strain ATCC MYA-4622 / CBS 123669 / FGSC 9596 / NRRL 45880 / 77-13-4)</name>
    <name type="common">Fusarium solani subsp. pisi</name>
    <dbReference type="NCBI Taxonomy" id="660122"/>
    <lineage>
        <taxon>Eukaryota</taxon>
        <taxon>Fungi</taxon>
        <taxon>Dikarya</taxon>
        <taxon>Ascomycota</taxon>
        <taxon>Pezizomycotina</taxon>
        <taxon>Sordariomycetes</taxon>
        <taxon>Hypocreomycetidae</taxon>
        <taxon>Hypocreales</taxon>
        <taxon>Nectriaceae</taxon>
        <taxon>Fusarium</taxon>
        <taxon>Fusarium solani species complex</taxon>
        <taxon>Fusarium vanettenii</taxon>
    </lineage>
</organism>
<dbReference type="SUPFAM" id="SSF53474">
    <property type="entry name" value="alpha/beta-Hydrolases"/>
    <property type="match status" value="1"/>
</dbReference>
<evidence type="ECO:0008006" key="6">
    <source>
        <dbReference type="Google" id="ProtNLM"/>
    </source>
</evidence>
<dbReference type="HOGENOM" id="CLU_446321_0_0_1"/>
<feature type="domain" description="GST N-terminal" evidence="2">
    <location>
        <begin position="408"/>
        <end position="489"/>
    </location>
</feature>
<name>C7YXT6_FUSV7</name>
<dbReference type="Pfam" id="PF02798">
    <property type="entry name" value="GST_N"/>
    <property type="match status" value="1"/>
</dbReference>
<dbReference type="InterPro" id="IPR010520">
    <property type="entry name" value="FrsA-like"/>
</dbReference>
<evidence type="ECO:0000313" key="5">
    <source>
        <dbReference type="Proteomes" id="UP000005206"/>
    </source>
</evidence>
<evidence type="ECO:0000256" key="1">
    <source>
        <dbReference type="ARBA" id="ARBA00007409"/>
    </source>
</evidence>
<dbReference type="STRING" id="660122.C7YXT6"/>
<dbReference type="InterPro" id="IPR010987">
    <property type="entry name" value="Glutathione-S-Trfase_C-like"/>
</dbReference>
<evidence type="ECO:0000313" key="4">
    <source>
        <dbReference type="EMBL" id="EEU43399.1"/>
    </source>
</evidence>
<dbReference type="Pfam" id="PF06500">
    <property type="entry name" value="FrsA-like"/>
    <property type="match status" value="1"/>
</dbReference>
<dbReference type="PANTHER" id="PTHR43986:SF10">
    <property type="entry name" value="ELONGATION FACTOR EEF-1B GAMMA SUBUNIT, PUTATIVE (AFU_ORTHOLOGUE AFUA_1G17120)-RELATED"/>
    <property type="match status" value="1"/>
</dbReference>
<gene>
    <name evidence="4" type="ORF">NECHADRAFT_104901</name>
</gene>
<dbReference type="SFLD" id="SFLDS00019">
    <property type="entry name" value="Glutathione_Transferase_(cytos"/>
    <property type="match status" value="1"/>
</dbReference>
<dbReference type="OMA" id="RWEFGHS"/>
<feature type="domain" description="GST C-terminal" evidence="3">
    <location>
        <begin position="495"/>
        <end position="624"/>
    </location>
</feature>
<dbReference type="CDD" id="cd03044">
    <property type="entry name" value="GST_N_EF1Bgamma"/>
    <property type="match status" value="1"/>
</dbReference>
<dbReference type="KEGG" id="nhe:NECHADRAFT_104901"/>
<dbReference type="PROSITE" id="PS50405">
    <property type="entry name" value="GST_CTER"/>
    <property type="match status" value="1"/>
</dbReference>
<dbReference type="InterPro" id="IPR029058">
    <property type="entry name" value="AB_hydrolase_fold"/>
</dbReference>
<dbReference type="AlphaFoldDB" id="C7YXT6"/>
<dbReference type="VEuPathDB" id="FungiDB:NECHADRAFT_104901"/>
<dbReference type="InterPro" id="IPR004046">
    <property type="entry name" value="GST_C"/>
</dbReference>
<dbReference type="Pfam" id="PF00043">
    <property type="entry name" value="GST_C"/>
    <property type="match status" value="1"/>
</dbReference>
<dbReference type="InParanoid" id="C7YXT6"/>
<evidence type="ECO:0000259" key="2">
    <source>
        <dbReference type="PROSITE" id="PS50404"/>
    </source>
</evidence>
<dbReference type="PANTHER" id="PTHR43986">
    <property type="entry name" value="ELONGATION FACTOR 1-GAMMA"/>
    <property type="match status" value="1"/>
</dbReference>
<dbReference type="InterPro" id="IPR040079">
    <property type="entry name" value="Glutathione_S-Trfase"/>
</dbReference>
<dbReference type="RefSeq" id="XP_003049112.1">
    <property type="nucleotide sequence ID" value="XM_003049066.1"/>
</dbReference>
<evidence type="ECO:0000259" key="3">
    <source>
        <dbReference type="PROSITE" id="PS50405"/>
    </source>
</evidence>
<dbReference type="GO" id="GO:0006414">
    <property type="term" value="P:translational elongation"/>
    <property type="evidence" value="ECO:0007669"/>
    <property type="project" value="TreeGrafter"/>
</dbReference>
<dbReference type="FunFam" id="3.40.30.10:FF:000142">
    <property type="entry name" value="Elongation factor 1 gamma"/>
    <property type="match status" value="1"/>
</dbReference>
<dbReference type="InterPro" id="IPR036282">
    <property type="entry name" value="Glutathione-S-Trfase_C_sf"/>
</dbReference>
<dbReference type="PROSITE" id="PS50404">
    <property type="entry name" value="GST_NTER"/>
    <property type="match status" value="1"/>
</dbReference>
<dbReference type="InterPro" id="IPR004045">
    <property type="entry name" value="Glutathione_S-Trfase_N"/>
</dbReference>
<dbReference type="Gene3D" id="1.20.1050.10">
    <property type="match status" value="1"/>
</dbReference>
<dbReference type="InterPro" id="IPR050802">
    <property type="entry name" value="EF-GSTs"/>
</dbReference>
<reference evidence="4 5" key="1">
    <citation type="journal article" date="2009" name="PLoS Genet.">
        <title>The genome of Nectria haematococca: contribution of supernumerary chromosomes to gene expansion.</title>
        <authorList>
            <person name="Coleman J.J."/>
            <person name="Rounsley S.D."/>
            <person name="Rodriguez-Carres M."/>
            <person name="Kuo A."/>
            <person name="Wasmann C.C."/>
            <person name="Grimwood J."/>
            <person name="Schmutz J."/>
            <person name="Taga M."/>
            <person name="White G.J."/>
            <person name="Zhou S."/>
            <person name="Schwartz D.C."/>
            <person name="Freitag M."/>
            <person name="Ma L.J."/>
            <person name="Danchin E.G."/>
            <person name="Henrissat B."/>
            <person name="Coutinho P.M."/>
            <person name="Nelson D.R."/>
            <person name="Straney D."/>
            <person name="Napoli C.A."/>
            <person name="Barker B.M."/>
            <person name="Gribskov M."/>
            <person name="Rep M."/>
            <person name="Kroken S."/>
            <person name="Molnar I."/>
            <person name="Rensing C."/>
            <person name="Kennell J.C."/>
            <person name="Zamora J."/>
            <person name="Farman M.L."/>
            <person name="Selker E.U."/>
            <person name="Salamov A."/>
            <person name="Shapiro H."/>
            <person name="Pangilinan J."/>
            <person name="Lindquist E."/>
            <person name="Lamers C."/>
            <person name="Grigoriev I.V."/>
            <person name="Geiser D.M."/>
            <person name="Covert S.F."/>
            <person name="Temporini E."/>
            <person name="Vanetten H.D."/>
        </authorList>
    </citation>
    <scope>NUCLEOTIDE SEQUENCE [LARGE SCALE GENOMIC DNA]</scope>
    <source>
        <strain evidence="5">ATCC MYA-4622 / CBS 123669 / FGSC 9596 / NRRL 45880 / 77-13-4</strain>
    </source>
</reference>
<dbReference type="InterPro" id="IPR036249">
    <property type="entry name" value="Thioredoxin-like_sf"/>
</dbReference>
<dbReference type="Gene3D" id="1.20.1440.110">
    <property type="entry name" value="acylaminoacyl peptidase"/>
    <property type="match status" value="1"/>
</dbReference>
<keyword evidence="5" id="KW-1185">Reference proteome</keyword>
<dbReference type="GeneID" id="9666413"/>
<sequence>MHQIFPSTFFNFEFLRLLGTAPYLGAETGECLATAARIKDGDPESWYHAWYEQAQKALALADEAKAVGDGPGAAWGYIRASNYFRASEFLLHCTPEDPRILSSAVVSADAFDKGWILLDGSVRKVDIPYEGGKTLPGRLYLPALHHQLSGKIPVVIQTGGFDSTQEELYYYGAAGALPRGYAVFSFDGPGQGLSLRKDKLYLRPDWEHVTSKVLDHVIGELAPAHNLDVDRLAMFGASLGGYLSLRAAADPRVKAVVSCDGPLDLFDITRSRMPPWFINGWLSGWLSDGFFNWVIDRLASVNFQLAWEFGHSKWVYGVKTPADVMRTMQKFSLKDGYLSKIKCPTLITGAADSFYFTPQQNAHPIFDSLSALGPAEKHLWIGKGGVEGGVVVCCKNSLDILTNITMAPFGKLYSFMPNGRAFKILAAAKLNGLEIEIAPYQHMVDNKTPEFLAKFPAGKVPAFEGADGLLLPESDAIAQYLAQSGPYSGQLLGHDGATSAKIRQWISFFDGEVYPHMLDLVVWRVGIAPFDQSTETKALARLEFALDVLEKHLDGRKWLVGDELTLADLTGASSLLWAFIHIIDASERKRFPNVVAWYLRTIETEEIKEVFGPPNLIDVKRVHE</sequence>
<comment type="similarity">
    <text evidence="1">Belongs to the GST superfamily.</text>
</comment>
<dbReference type="GO" id="GO:0005634">
    <property type="term" value="C:nucleus"/>
    <property type="evidence" value="ECO:0007669"/>
    <property type="project" value="TreeGrafter"/>
</dbReference>
<dbReference type="Proteomes" id="UP000005206">
    <property type="component" value="Chromosome 7"/>
</dbReference>
<dbReference type="EMBL" id="GG698902">
    <property type="protein sequence ID" value="EEU43399.1"/>
    <property type="molecule type" value="Genomic_DNA"/>
</dbReference>